<name>A0ACB9CJZ9_ARCLA</name>
<proteinExistence type="predicted"/>
<comment type="caution">
    <text evidence="1">The sequence shown here is derived from an EMBL/GenBank/DDBJ whole genome shotgun (WGS) entry which is preliminary data.</text>
</comment>
<reference evidence="1 2" key="2">
    <citation type="journal article" date="2022" name="Mol. Ecol. Resour.">
        <title>The genomes of chicory, endive, great burdock and yacon provide insights into Asteraceae paleo-polyploidization history and plant inulin production.</title>
        <authorList>
            <person name="Fan W."/>
            <person name="Wang S."/>
            <person name="Wang H."/>
            <person name="Wang A."/>
            <person name="Jiang F."/>
            <person name="Liu H."/>
            <person name="Zhao H."/>
            <person name="Xu D."/>
            <person name="Zhang Y."/>
        </authorList>
    </citation>
    <scope>NUCLEOTIDE SEQUENCE [LARGE SCALE GENOMIC DNA]</scope>
    <source>
        <strain evidence="2">cv. Niubang</strain>
    </source>
</reference>
<evidence type="ECO:0000313" key="2">
    <source>
        <dbReference type="Proteomes" id="UP001055879"/>
    </source>
</evidence>
<protein>
    <submittedName>
        <fullName evidence="1">Uncharacterized protein</fullName>
    </submittedName>
</protein>
<evidence type="ECO:0000313" key="1">
    <source>
        <dbReference type="EMBL" id="KAI3734493.1"/>
    </source>
</evidence>
<dbReference type="Proteomes" id="UP001055879">
    <property type="component" value="Linkage Group LG04"/>
</dbReference>
<reference evidence="2" key="1">
    <citation type="journal article" date="2022" name="Mol. Ecol. Resour.">
        <title>The genomes of chicory, endive, great burdock and yacon provide insights into Asteraceae palaeo-polyploidization history and plant inulin production.</title>
        <authorList>
            <person name="Fan W."/>
            <person name="Wang S."/>
            <person name="Wang H."/>
            <person name="Wang A."/>
            <person name="Jiang F."/>
            <person name="Liu H."/>
            <person name="Zhao H."/>
            <person name="Xu D."/>
            <person name="Zhang Y."/>
        </authorList>
    </citation>
    <scope>NUCLEOTIDE SEQUENCE [LARGE SCALE GENOMIC DNA]</scope>
    <source>
        <strain evidence="2">cv. Niubang</strain>
    </source>
</reference>
<dbReference type="EMBL" id="CM042050">
    <property type="protein sequence ID" value="KAI3734493.1"/>
    <property type="molecule type" value="Genomic_DNA"/>
</dbReference>
<organism evidence="1 2">
    <name type="scientific">Arctium lappa</name>
    <name type="common">Greater burdock</name>
    <name type="synonym">Lappa major</name>
    <dbReference type="NCBI Taxonomy" id="4217"/>
    <lineage>
        <taxon>Eukaryota</taxon>
        <taxon>Viridiplantae</taxon>
        <taxon>Streptophyta</taxon>
        <taxon>Embryophyta</taxon>
        <taxon>Tracheophyta</taxon>
        <taxon>Spermatophyta</taxon>
        <taxon>Magnoliopsida</taxon>
        <taxon>eudicotyledons</taxon>
        <taxon>Gunneridae</taxon>
        <taxon>Pentapetalae</taxon>
        <taxon>asterids</taxon>
        <taxon>campanulids</taxon>
        <taxon>Asterales</taxon>
        <taxon>Asteraceae</taxon>
        <taxon>Carduoideae</taxon>
        <taxon>Cardueae</taxon>
        <taxon>Arctiinae</taxon>
        <taxon>Arctium</taxon>
    </lineage>
</organism>
<keyword evidence="2" id="KW-1185">Reference proteome</keyword>
<sequence length="906" mass="103628">MAVEALVSVVIQKLSDFLNKESEVFEKVRDDMEKVRDEIEKVMDQELKSILNNNAQYQEQSSTVLQFQGIVYGVEDTIESFFIVETTHLKRMGFVNKCFSVIAKRCRKVPPDTMDYSQNVPSFKSKMEGFSKEIQEWRDGVRSSAQALLLQWHQPPWQERDADNYVTIFEKDFGTLLKQLIDSDGKPLQRISVFGEIGTGKAAFVNKICNKLKVKNKFTCRAVLVGETDRSVRDLILDILKQVITSCKDKAIGTHDVFLKGIEELKDESLIRRLGGFLKNKPYLIVIHDVKSLDLLEELTSALPDAKNGSVVITTSDEKAASFADATSYYHYKPLDVDDMLKVFIQKVVGSLSSEQLKHEIVEICRGNPLRITLLAGLLSKRKVTYEDWSSQHGFPYKSPSFDIVAFCYNDLPPHLKPCFLYLGLFQKGFEIPVRRLFRLWLAEGFVMPKEGDILEDTAGNYLEELVQRNMVEISKRRFDESSKKCRMIESLHHIFRPRAVEIGLFHLHQKSEKPSTRVRRLVEHTNIKYYPVSEDSNHYLQSYISLNNRKKDKGVDDEGKYLAGIIEARGFGLLKVLDLEGVDQPRLPENLGNLSHLRYLGLRWTFLNALPSSLGALIHLQTLDMKHTQITTVPSSIWNMKHLRHLCLNGARLDIPVKLMKDTAPRQLQTLQGLFVEEKILSKIDGTLSRLTNLRELDLTSESSPTSDPSSYERIGSWISSLSSLQSLKLRSTDRMGEPSKLIMKPFSSLENLSQLYLLGKLLKPLDWYKIPSGLKVLTLSVSQLEEDPMPTLSKLSDLIILRLLGTSYEGKEMCFPANGFHALQVLKLWKLEKLEILTVNEGAMQKLHTLEIRCCEKLIDKEVPNTLLKIEDLRNLILTNMPTPFVNSMKMRKKKHYKIEVIRT</sequence>
<gene>
    <name evidence="1" type="ORF">L6452_13963</name>
</gene>
<accession>A0ACB9CJZ9</accession>